<sequence length="31" mass="3732">RIGIFFCPLLPFIQMIMLFIMFYSKNIEAFS</sequence>
<keyword evidence="1" id="KW-0812">Transmembrane</keyword>
<evidence type="ECO:0000313" key="3">
    <source>
        <dbReference type="EMBL" id="PNI91540.1"/>
    </source>
</evidence>
<accession>A0A2J8Q5K2</accession>
<dbReference type="Pfam" id="PF07810">
    <property type="entry name" value="TMC"/>
    <property type="match status" value="1"/>
</dbReference>
<name>A0A2J8Q5K2_PANTR</name>
<dbReference type="EMBL" id="NBAG03000076">
    <property type="protein sequence ID" value="PNI91540.1"/>
    <property type="molecule type" value="Genomic_DNA"/>
</dbReference>
<dbReference type="InterPro" id="IPR012496">
    <property type="entry name" value="TMC_dom"/>
</dbReference>
<comment type="similarity">
    <text evidence="1">Belongs to the TMC family.</text>
</comment>
<keyword evidence="1" id="KW-0472">Membrane</keyword>
<dbReference type="Proteomes" id="UP000236370">
    <property type="component" value="Unassembled WGS sequence"/>
</dbReference>
<organism evidence="3 4">
    <name type="scientific">Pan troglodytes</name>
    <name type="common">Chimpanzee</name>
    <dbReference type="NCBI Taxonomy" id="9598"/>
    <lineage>
        <taxon>Eukaryota</taxon>
        <taxon>Metazoa</taxon>
        <taxon>Chordata</taxon>
        <taxon>Craniata</taxon>
        <taxon>Vertebrata</taxon>
        <taxon>Euteleostomi</taxon>
        <taxon>Mammalia</taxon>
        <taxon>Eutheria</taxon>
        <taxon>Euarchontoglires</taxon>
        <taxon>Primates</taxon>
        <taxon>Haplorrhini</taxon>
        <taxon>Catarrhini</taxon>
        <taxon>Hominidae</taxon>
        <taxon>Pan</taxon>
    </lineage>
</organism>
<feature type="domain" description="TMC" evidence="2">
    <location>
        <begin position="2"/>
        <end position="30"/>
    </location>
</feature>
<evidence type="ECO:0000256" key="1">
    <source>
        <dbReference type="RuleBase" id="RU310713"/>
    </source>
</evidence>
<dbReference type="GO" id="GO:0016020">
    <property type="term" value="C:membrane"/>
    <property type="evidence" value="ECO:0007669"/>
    <property type="project" value="UniProtKB-SubCell"/>
</dbReference>
<reference evidence="3 4" key="1">
    <citation type="submission" date="2017-12" db="EMBL/GenBank/DDBJ databases">
        <title>High-resolution comparative analysis of great ape genomes.</title>
        <authorList>
            <person name="Pollen A."/>
            <person name="Hastie A."/>
            <person name="Hormozdiari F."/>
            <person name="Dougherty M."/>
            <person name="Liu R."/>
            <person name="Chaisson M."/>
            <person name="Hoppe E."/>
            <person name="Hill C."/>
            <person name="Pang A."/>
            <person name="Hillier L."/>
            <person name="Baker C."/>
            <person name="Armstrong J."/>
            <person name="Shendure J."/>
            <person name="Paten B."/>
            <person name="Wilson R."/>
            <person name="Chao H."/>
            <person name="Schneider V."/>
            <person name="Ventura M."/>
            <person name="Kronenberg Z."/>
            <person name="Murali S."/>
            <person name="Gordon D."/>
            <person name="Cantsilieris S."/>
            <person name="Munson K."/>
            <person name="Nelson B."/>
            <person name="Raja A."/>
            <person name="Underwood J."/>
            <person name="Diekhans M."/>
            <person name="Fiddes I."/>
            <person name="Haussler D."/>
            <person name="Eichler E."/>
        </authorList>
    </citation>
    <scope>NUCLEOTIDE SEQUENCE [LARGE SCALE GENOMIC DNA]</scope>
    <source>
        <strain evidence="3">Yerkes chimp pedigree #C0471</strain>
    </source>
</reference>
<keyword evidence="1" id="KW-1133">Transmembrane helix</keyword>
<evidence type="ECO:0000259" key="2">
    <source>
        <dbReference type="Pfam" id="PF07810"/>
    </source>
</evidence>
<feature type="non-terminal residue" evidence="3">
    <location>
        <position position="1"/>
    </location>
</feature>
<feature type="transmembrane region" description="Helical" evidence="1">
    <location>
        <begin position="5"/>
        <end position="24"/>
    </location>
</feature>
<comment type="caution">
    <text evidence="3">The sequence shown here is derived from an EMBL/GenBank/DDBJ whole genome shotgun (WGS) entry which is preliminary data.</text>
</comment>
<protein>
    <recommendedName>
        <fullName evidence="1">Transmembrane channel-like protein</fullName>
    </recommendedName>
</protein>
<comment type="subcellular location">
    <subcellularLocation>
        <location evidence="1">Membrane</location>
        <topology evidence="1">Multi-pass membrane protein</topology>
    </subcellularLocation>
</comment>
<dbReference type="AlphaFoldDB" id="A0A2J8Q5K2"/>
<gene>
    <name evidence="3" type="ORF">CK820_G0043462</name>
</gene>
<evidence type="ECO:0000313" key="4">
    <source>
        <dbReference type="Proteomes" id="UP000236370"/>
    </source>
</evidence>
<proteinExistence type="inferred from homology"/>
<comment type="caution">
    <text evidence="1">Lacks conserved residue(s) required for the propagation of feature annotation.</text>
</comment>